<dbReference type="AlphaFoldDB" id="A0A151SI11"/>
<evidence type="ECO:0000313" key="2">
    <source>
        <dbReference type="EMBL" id="KYP54476.1"/>
    </source>
</evidence>
<accession>A0A151SI11</accession>
<dbReference type="Gramene" id="C.cajan_00645.t">
    <property type="protein sequence ID" value="C.cajan_00645.t.cds1"/>
    <property type="gene ID" value="C.cajan_00645"/>
</dbReference>
<dbReference type="Proteomes" id="UP000075243">
    <property type="component" value="Chromosome 11"/>
</dbReference>
<name>A0A151SI11_CAJCA</name>
<keyword evidence="3" id="KW-1185">Reference proteome</keyword>
<organism evidence="2 3">
    <name type="scientific">Cajanus cajan</name>
    <name type="common">Pigeon pea</name>
    <name type="synonym">Cajanus indicus</name>
    <dbReference type="NCBI Taxonomy" id="3821"/>
    <lineage>
        <taxon>Eukaryota</taxon>
        <taxon>Viridiplantae</taxon>
        <taxon>Streptophyta</taxon>
        <taxon>Embryophyta</taxon>
        <taxon>Tracheophyta</taxon>
        <taxon>Spermatophyta</taxon>
        <taxon>Magnoliopsida</taxon>
        <taxon>eudicotyledons</taxon>
        <taxon>Gunneridae</taxon>
        <taxon>Pentapetalae</taxon>
        <taxon>rosids</taxon>
        <taxon>fabids</taxon>
        <taxon>Fabales</taxon>
        <taxon>Fabaceae</taxon>
        <taxon>Papilionoideae</taxon>
        <taxon>50 kb inversion clade</taxon>
        <taxon>NPAAA clade</taxon>
        <taxon>indigoferoid/millettioid clade</taxon>
        <taxon>Phaseoleae</taxon>
        <taxon>Cajanus</taxon>
    </lineage>
</organism>
<proteinExistence type="predicted"/>
<dbReference type="PANTHER" id="PTHR35046:SF21">
    <property type="entry name" value="RETROTRANSPOSON GAG DOMAIN-CONTAINING PROTEIN-RELATED"/>
    <property type="match status" value="1"/>
</dbReference>
<dbReference type="InterPro" id="IPR005162">
    <property type="entry name" value="Retrotrans_gag_dom"/>
</dbReference>
<evidence type="ECO:0000259" key="1">
    <source>
        <dbReference type="Pfam" id="PF03732"/>
    </source>
</evidence>
<dbReference type="Pfam" id="PF03732">
    <property type="entry name" value="Retrotrans_gag"/>
    <property type="match status" value="1"/>
</dbReference>
<evidence type="ECO:0000313" key="3">
    <source>
        <dbReference type="Proteomes" id="UP000075243"/>
    </source>
</evidence>
<sequence>MDKLQRLKQRSSSVEEYRHQMELLMIRAGIREEDRTTISRFQSGLNLEIRDKVELLPYRYLNKIF</sequence>
<gene>
    <name evidence="2" type="ORF">KK1_000664</name>
</gene>
<protein>
    <recommendedName>
        <fullName evidence="1">Retrotransposon gag domain-containing protein</fullName>
    </recommendedName>
</protein>
<dbReference type="PANTHER" id="PTHR35046">
    <property type="entry name" value="ZINC KNUCKLE (CCHC-TYPE) FAMILY PROTEIN"/>
    <property type="match status" value="1"/>
</dbReference>
<reference evidence="2 3" key="1">
    <citation type="journal article" date="2012" name="Nat. Biotechnol.">
        <title>Draft genome sequence of pigeonpea (Cajanus cajan), an orphan legume crop of resource-poor farmers.</title>
        <authorList>
            <person name="Varshney R.K."/>
            <person name="Chen W."/>
            <person name="Li Y."/>
            <person name="Bharti A.K."/>
            <person name="Saxena R.K."/>
            <person name="Schlueter J.A."/>
            <person name="Donoghue M.T."/>
            <person name="Azam S."/>
            <person name="Fan G."/>
            <person name="Whaley A.M."/>
            <person name="Farmer A.D."/>
            <person name="Sheridan J."/>
            <person name="Iwata A."/>
            <person name="Tuteja R."/>
            <person name="Penmetsa R.V."/>
            <person name="Wu W."/>
            <person name="Upadhyaya H.D."/>
            <person name="Yang S.P."/>
            <person name="Shah T."/>
            <person name="Saxena K.B."/>
            <person name="Michael T."/>
            <person name="McCombie W.R."/>
            <person name="Yang B."/>
            <person name="Zhang G."/>
            <person name="Yang H."/>
            <person name="Wang J."/>
            <person name="Spillane C."/>
            <person name="Cook D.R."/>
            <person name="May G.D."/>
            <person name="Xu X."/>
            <person name="Jackson S.A."/>
        </authorList>
    </citation>
    <scope>NUCLEOTIDE SEQUENCE [LARGE SCALE GENOMIC DNA]</scope>
    <source>
        <strain evidence="3">cv. Asha</strain>
    </source>
</reference>
<feature type="domain" description="Retrotransposon gag" evidence="1">
    <location>
        <begin position="2"/>
        <end position="46"/>
    </location>
</feature>
<dbReference type="EMBL" id="CM003613">
    <property type="protein sequence ID" value="KYP54476.1"/>
    <property type="molecule type" value="Genomic_DNA"/>
</dbReference>